<dbReference type="PANTHER" id="PTHR43046:SF2">
    <property type="entry name" value="8-OXO-DGTP DIPHOSPHATASE-RELATED"/>
    <property type="match status" value="1"/>
</dbReference>
<keyword evidence="5" id="KW-1185">Reference proteome</keyword>
<dbReference type="Pfam" id="PF00293">
    <property type="entry name" value="NUDIX"/>
    <property type="match status" value="1"/>
</dbReference>
<dbReference type="AlphaFoldDB" id="M0M0H1"/>
<dbReference type="Gene3D" id="6.10.250.1120">
    <property type="match status" value="1"/>
</dbReference>
<gene>
    <name evidence="4" type="ORF">C447_07338</name>
</gene>
<dbReference type="PROSITE" id="PS00893">
    <property type="entry name" value="NUDIX_BOX"/>
    <property type="match status" value="1"/>
</dbReference>
<protein>
    <submittedName>
        <fullName evidence="4">NUDIX hydrolase</fullName>
    </submittedName>
</protein>
<comment type="caution">
    <text evidence="4">The sequence shown here is derived from an EMBL/GenBank/DDBJ whole genome shotgun (WGS) entry which is preliminary data.</text>
</comment>
<dbReference type="GO" id="GO:0016787">
    <property type="term" value="F:hydrolase activity"/>
    <property type="evidence" value="ECO:0007669"/>
    <property type="project" value="UniProtKB-KW"/>
</dbReference>
<dbReference type="PATRIC" id="fig|1132509.6.peg.1661"/>
<keyword evidence="2 4" id="KW-0378">Hydrolase</keyword>
<dbReference type="PANTHER" id="PTHR43046">
    <property type="entry name" value="GDP-MANNOSE MANNOSYL HYDROLASE"/>
    <property type="match status" value="1"/>
</dbReference>
<dbReference type="EMBL" id="AOMB01000020">
    <property type="protein sequence ID" value="EMA39312.1"/>
    <property type="molecule type" value="Genomic_DNA"/>
</dbReference>
<reference evidence="4 5" key="1">
    <citation type="journal article" date="2014" name="PLoS Genet.">
        <title>Phylogenetically driven sequencing of extremely halophilic archaea reveals strategies for static and dynamic osmo-response.</title>
        <authorList>
            <person name="Becker E.A."/>
            <person name="Seitzer P.M."/>
            <person name="Tritt A."/>
            <person name="Larsen D."/>
            <person name="Krusor M."/>
            <person name="Yao A.I."/>
            <person name="Wu D."/>
            <person name="Madern D."/>
            <person name="Eisen J.A."/>
            <person name="Darling A.E."/>
            <person name="Facciotti M.T."/>
        </authorList>
    </citation>
    <scope>NUCLEOTIDE SEQUENCE [LARGE SCALE GENOMIC DNA]</scope>
    <source>
        <strain evidence="4 5">100A6</strain>
    </source>
</reference>
<proteinExistence type="predicted"/>
<dbReference type="PROSITE" id="PS51462">
    <property type="entry name" value="NUDIX"/>
    <property type="match status" value="1"/>
</dbReference>
<dbReference type="Gene3D" id="3.90.79.10">
    <property type="entry name" value="Nucleoside Triphosphate Pyrophosphohydrolase"/>
    <property type="match status" value="1"/>
</dbReference>
<dbReference type="InterPro" id="IPR000086">
    <property type="entry name" value="NUDIX_hydrolase_dom"/>
</dbReference>
<evidence type="ECO:0000256" key="1">
    <source>
        <dbReference type="ARBA" id="ARBA00001946"/>
    </source>
</evidence>
<sequence length="161" mass="18062">MTDDRETIDILPLLDELRVMAKAGLFFADDPYDRERYERMLELVSEYYAEAVELPPEETRERLAANLGYATPNVGVKAAVFNDEGRILLMQRPEDSTYVAGTWDIPGGAVEPLEPPDQTAVRETREETGLTVETVEVVNAYFMDPNPLNPPVTSSYSTCVK</sequence>
<dbReference type="InterPro" id="IPR015797">
    <property type="entry name" value="NUDIX_hydrolase-like_dom_sf"/>
</dbReference>
<name>M0M0H1_9EURY</name>
<dbReference type="OrthoDB" id="40462at2157"/>
<accession>M0M0H1</accession>
<dbReference type="InterPro" id="IPR059176">
    <property type="entry name" value="UDP-X_N"/>
</dbReference>
<comment type="cofactor">
    <cofactor evidence="1">
        <name>Mg(2+)</name>
        <dbReference type="ChEBI" id="CHEBI:18420"/>
    </cofactor>
</comment>
<feature type="domain" description="Nudix hydrolase" evidence="3">
    <location>
        <begin position="71"/>
        <end position="161"/>
    </location>
</feature>
<dbReference type="RefSeq" id="WP_007692418.1">
    <property type="nucleotide sequence ID" value="NZ_AJRK01000151.1"/>
</dbReference>
<dbReference type="InterPro" id="IPR020476">
    <property type="entry name" value="Nudix_hydrolase"/>
</dbReference>
<organism evidence="4 5">
    <name type="scientific">Halococcus hamelinensis 100A6</name>
    <dbReference type="NCBI Taxonomy" id="1132509"/>
    <lineage>
        <taxon>Archaea</taxon>
        <taxon>Methanobacteriati</taxon>
        <taxon>Methanobacteriota</taxon>
        <taxon>Stenosarchaea group</taxon>
        <taxon>Halobacteria</taxon>
        <taxon>Halobacteriales</taxon>
        <taxon>Halococcaceae</taxon>
        <taxon>Halococcus</taxon>
    </lineage>
</organism>
<dbReference type="PRINTS" id="PR00502">
    <property type="entry name" value="NUDIXFAMILY"/>
</dbReference>
<evidence type="ECO:0000259" key="3">
    <source>
        <dbReference type="PROSITE" id="PS51462"/>
    </source>
</evidence>
<dbReference type="InterPro" id="IPR020084">
    <property type="entry name" value="NUDIX_hydrolase_CS"/>
</dbReference>
<evidence type="ECO:0000256" key="2">
    <source>
        <dbReference type="ARBA" id="ARBA00022801"/>
    </source>
</evidence>
<dbReference type="Pfam" id="PF12535">
    <property type="entry name" value="Nudix_N"/>
    <property type="match status" value="1"/>
</dbReference>
<evidence type="ECO:0000313" key="4">
    <source>
        <dbReference type="EMBL" id="EMA39312.1"/>
    </source>
</evidence>
<dbReference type="Proteomes" id="UP000011566">
    <property type="component" value="Unassembled WGS sequence"/>
</dbReference>
<dbReference type="SUPFAM" id="SSF55811">
    <property type="entry name" value="Nudix"/>
    <property type="match status" value="1"/>
</dbReference>
<evidence type="ECO:0000313" key="5">
    <source>
        <dbReference type="Proteomes" id="UP000011566"/>
    </source>
</evidence>
<dbReference type="eggNOG" id="arCOG01075">
    <property type="taxonomic scope" value="Archaea"/>
</dbReference>